<dbReference type="EMBL" id="CDMY01000326">
    <property type="protein sequence ID" value="CEM02435.1"/>
    <property type="molecule type" value="Genomic_DNA"/>
</dbReference>
<dbReference type="InParanoid" id="A0A0G4EVU6"/>
<evidence type="ECO:0000313" key="2">
    <source>
        <dbReference type="Proteomes" id="UP000041254"/>
    </source>
</evidence>
<dbReference type="AlphaFoldDB" id="A0A0G4EVU6"/>
<evidence type="ECO:0000313" key="1">
    <source>
        <dbReference type="EMBL" id="CEM02435.1"/>
    </source>
</evidence>
<accession>A0A0G4EVU6</accession>
<dbReference type="VEuPathDB" id="CryptoDB:Vbra_13584"/>
<evidence type="ECO:0008006" key="3">
    <source>
        <dbReference type="Google" id="ProtNLM"/>
    </source>
</evidence>
<sequence length="100" mass="10921">MAAAAAQAFPLDCDGYEFTNGRFTFDSAQPFAGGGCASLWKVRDNTAADPHVWKGLKVMNKPTYNDLRDPGRNECAFLISLADEADEHPNVVKVFAVRRG</sequence>
<proteinExistence type="predicted"/>
<organism evidence="1 2">
    <name type="scientific">Vitrella brassicaformis (strain CCMP3155)</name>
    <dbReference type="NCBI Taxonomy" id="1169540"/>
    <lineage>
        <taxon>Eukaryota</taxon>
        <taxon>Sar</taxon>
        <taxon>Alveolata</taxon>
        <taxon>Colpodellida</taxon>
        <taxon>Vitrellaceae</taxon>
        <taxon>Vitrella</taxon>
    </lineage>
</organism>
<keyword evidence="2" id="KW-1185">Reference proteome</keyword>
<gene>
    <name evidence="1" type="ORF">Vbra_13584</name>
</gene>
<protein>
    <recommendedName>
        <fullName evidence="3">Protein kinase domain-containing protein</fullName>
    </recommendedName>
</protein>
<name>A0A0G4EVU6_VITBC</name>
<dbReference type="Proteomes" id="UP000041254">
    <property type="component" value="Unassembled WGS sequence"/>
</dbReference>
<reference evidence="1 2" key="1">
    <citation type="submission" date="2014-11" db="EMBL/GenBank/DDBJ databases">
        <authorList>
            <person name="Zhu J."/>
            <person name="Qi W."/>
            <person name="Song R."/>
        </authorList>
    </citation>
    <scope>NUCLEOTIDE SEQUENCE [LARGE SCALE GENOMIC DNA]</scope>
</reference>